<dbReference type="InterPro" id="IPR045062">
    <property type="entry name" value="Cyt_c_biogenesis_CcsA/CcmC"/>
</dbReference>
<evidence type="ECO:0000259" key="8">
    <source>
        <dbReference type="Pfam" id="PF01578"/>
    </source>
</evidence>
<dbReference type="PANTHER" id="PTHR30071">
    <property type="entry name" value="HEME EXPORTER PROTEIN C"/>
    <property type="match status" value="1"/>
</dbReference>
<keyword evidence="5 6" id="KW-0472">Membrane</keyword>
<feature type="transmembrane region" description="Helical" evidence="6">
    <location>
        <begin position="984"/>
        <end position="1002"/>
    </location>
</feature>
<name>A0ABS5S6R8_9FLAO</name>
<evidence type="ECO:0000313" key="11">
    <source>
        <dbReference type="Proteomes" id="UP001297092"/>
    </source>
</evidence>
<feature type="transmembrane region" description="Helical" evidence="6">
    <location>
        <begin position="860"/>
        <end position="877"/>
    </location>
</feature>
<dbReference type="RefSeq" id="WP_214114068.1">
    <property type="nucleotide sequence ID" value="NZ_JAHCTB010000005.1"/>
</dbReference>
<evidence type="ECO:0000256" key="6">
    <source>
        <dbReference type="SAM" id="Phobius"/>
    </source>
</evidence>
<feature type="transmembrane region" description="Helical" evidence="6">
    <location>
        <begin position="897"/>
        <end position="924"/>
    </location>
</feature>
<feature type="transmembrane region" description="Helical" evidence="6">
    <location>
        <begin position="805"/>
        <end position="827"/>
    </location>
</feature>
<sequence length="1082" mass="122682">MQKKLAAVLFSTRLTAVLFLVFAAAMAAGTFLDASAETPPTDYTRELIYNAWWFEAIMGLFVVNFIGNIFRYNLHKRKMWASLLLHLAFIFIIIGAFVTRYIGYEGVMHIREGKTENSILSEQTYLTTFIDGDFEIEGVAQRRKLKPKKLRLSERLDNDFSIETDYNGQPVTIKYKDFMKGAKEGLIETEDGEEYLKIVESGGGERHEHWIKLGEISNVHNILFAVNKPTEGAINITYTEDGDYTITAPFEGSFMNMSELRNAGVDQNNLDMENVQELAQQFRKPFYRDSLQTLMLRSQYQLAGIAFVIPEPVVKGKFGPVKIEEGEAANQNALTLEVSSKDETKTVELIGGKGTFPDPTEVEIAGLKVYLSYGSEKIELPFSLTLNDFIATKYPGTEKGYASFKSKVTVNDSENEHFDAEIFMNNVLDHQGFRFFQAGFDPDEQGTILSVNHDRAGTWITYLGYFLLYFGLMAILFSKHSRFGKLEEMLEKIKKKKAKMLTVALVLFGFSGFAQHSPSSTHTSATKQQIDSLIKANVVSKEHAAKFGHLIIQDNGRMKPVNTFASELLRKISRSDSYEGLDANQVFISMTEFPRLWVEVPLIALKWQNDSIRQIAGIPKEQDDIALLDFFDEKGNYKLEPYLAAATRTNTPNQFQKDFIKAHENFSLLNAALSGSILKIFPIPNDENNKWVAYPELASANLKGMDSLYSKNILPLYFESLKQARSSGDYSKADELLESITNFQKKYGSDVMPSETKLKAETIYNKADIFNRLYKYFAVFGVLMFVLIIFQLFRNRKSLRILIKSCKIIIWAFFVLMTLGLALRWYISGHAPWSDAYESVVYVGWATVFFGLAFGRKSDLTVASTAFVASIILWVAHENWLDPAIANLQPVLDSYWLMIHVAVIVASYGPFTLGLILAATSLLLMIFTTQNNFKRMEINISELSVITEMALTVGLVMLTIGNFLGGQWANESWGRYWGWDPKETWALISIMIYAFVIHARLVPGLRGRWIFNVLSMFSYASIMMTYFGVNFYLSGLHSYASGNAPVTPTFVWYIVAFAIVLSVISFFSYRKYYGKKEPKLQK</sequence>
<keyword evidence="4 6" id="KW-1133">Transmembrane helix</keyword>
<keyword evidence="2 6" id="KW-0812">Transmembrane</keyword>
<evidence type="ECO:0000313" key="10">
    <source>
        <dbReference type="EMBL" id="MBT0608900.1"/>
    </source>
</evidence>
<gene>
    <name evidence="10" type="primary">ccsA</name>
    <name evidence="10" type="ORF">KIV10_11965</name>
</gene>
<evidence type="ECO:0000256" key="3">
    <source>
        <dbReference type="ARBA" id="ARBA00022748"/>
    </source>
</evidence>
<dbReference type="Proteomes" id="UP001297092">
    <property type="component" value="Unassembled WGS sequence"/>
</dbReference>
<dbReference type="EMBL" id="JAHCTB010000005">
    <property type="protein sequence ID" value="MBT0608900.1"/>
    <property type="molecule type" value="Genomic_DNA"/>
</dbReference>
<feature type="transmembrane region" description="Helical" evidence="6">
    <location>
        <begin position="1049"/>
        <end position="1069"/>
    </location>
</feature>
<evidence type="ECO:0000259" key="9">
    <source>
        <dbReference type="Pfam" id="PF05140"/>
    </source>
</evidence>
<dbReference type="Pfam" id="PF05140">
    <property type="entry name" value="ResB"/>
    <property type="match status" value="1"/>
</dbReference>
<dbReference type="InterPro" id="IPR007816">
    <property type="entry name" value="ResB-like_domain"/>
</dbReference>
<keyword evidence="3" id="KW-0201">Cytochrome c-type biogenesis</keyword>
<feature type="domain" description="ResB-like" evidence="9">
    <location>
        <begin position="374"/>
        <end position="444"/>
    </location>
</feature>
<comment type="caution">
    <text evidence="10">The sequence shown here is derived from an EMBL/GenBank/DDBJ whole genome shotgun (WGS) entry which is preliminary data.</text>
</comment>
<feature type="transmembrane region" description="Helical" evidence="6">
    <location>
        <begin position="945"/>
        <end position="964"/>
    </location>
</feature>
<comment type="subcellular location">
    <subcellularLocation>
        <location evidence="1">Membrane</location>
        <topology evidence="1">Multi-pass membrane protein</topology>
    </subcellularLocation>
</comment>
<feature type="transmembrane region" description="Helical" evidence="6">
    <location>
        <begin position="51"/>
        <end position="70"/>
    </location>
</feature>
<feature type="domain" description="Cytochrome c assembly protein" evidence="8">
    <location>
        <begin position="833"/>
        <end position="1037"/>
    </location>
</feature>
<keyword evidence="7" id="KW-0732">Signal</keyword>
<evidence type="ECO:0000256" key="1">
    <source>
        <dbReference type="ARBA" id="ARBA00004141"/>
    </source>
</evidence>
<feature type="transmembrane region" description="Helical" evidence="6">
    <location>
        <begin position="1009"/>
        <end position="1029"/>
    </location>
</feature>
<feature type="transmembrane region" description="Helical" evidence="6">
    <location>
        <begin position="839"/>
        <end position="855"/>
    </location>
</feature>
<evidence type="ECO:0000256" key="2">
    <source>
        <dbReference type="ARBA" id="ARBA00022692"/>
    </source>
</evidence>
<evidence type="ECO:0000256" key="7">
    <source>
        <dbReference type="SAM" id="SignalP"/>
    </source>
</evidence>
<feature type="transmembrane region" description="Helical" evidence="6">
    <location>
        <begin position="82"/>
        <end position="102"/>
    </location>
</feature>
<feature type="signal peptide" evidence="7">
    <location>
        <begin position="1"/>
        <end position="27"/>
    </location>
</feature>
<organism evidence="10 11">
    <name type="scientific">Aequorivita echinoideorum</name>
    <dbReference type="NCBI Taxonomy" id="1549647"/>
    <lineage>
        <taxon>Bacteria</taxon>
        <taxon>Pseudomonadati</taxon>
        <taxon>Bacteroidota</taxon>
        <taxon>Flavobacteriia</taxon>
        <taxon>Flavobacteriales</taxon>
        <taxon>Flavobacteriaceae</taxon>
        <taxon>Aequorivita</taxon>
    </lineage>
</organism>
<feature type="transmembrane region" description="Helical" evidence="6">
    <location>
        <begin position="459"/>
        <end position="477"/>
    </location>
</feature>
<feature type="transmembrane region" description="Helical" evidence="6">
    <location>
        <begin position="773"/>
        <end position="793"/>
    </location>
</feature>
<dbReference type="PANTHER" id="PTHR30071:SF1">
    <property type="entry name" value="CYTOCHROME B_B6 PROTEIN-RELATED"/>
    <property type="match status" value="1"/>
</dbReference>
<proteinExistence type="predicted"/>
<feature type="transmembrane region" description="Helical" evidence="6">
    <location>
        <begin position="498"/>
        <end position="514"/>
    </location>
</feature>
<feature type="chain" id="PRO_5047016068" evidence="7">
    <location>
        <begin position="28"/>
        <end position="1082"/>
    </location>
</feature>
<dbReference type="InterPro" id="IPR002541">
    <property type="entry name" value="Cyt_c_assembly"/>
</dbReference>
<reference evidence="10 11" key="1">
    <citation type="submission" date="2021-05" db="EMBL/GenBank/DDBJ databases">
        <title>Aequorivita echinoideorum JCM 30378 genome.</title>
        <authorList>
            <person name="Zhang H."/>
            <person name="Li C."/>
        </authorList>
    </citation>
    <scope>NUCLEOTIDE SEQUENCE [LARGE SCALE GENOMIC DNA]</scope>
    <source>
        <strain evidence="10 11">JCM30378</strain>
    </source>
</reference>
<dbReference type="Pfam" id="PF01578">
    <property type="entry name" value="Cytochrom_C_asm"/>
    <property type="match status" value="1"/>
</dbReference>
<accession>A0ABS5S6R8</accession>
<protein>
    <submittedName>
        <fullName evidence="10">Cytochrome c biogenesis protein CcsA</fullName>
    </submittedName>
</protein>
<keyword evidence="11" id="KW-1185">Reference proteome</keyword>
<evidence type="ECO:0000256" key="5">
    <source>
        <dbReference type="ARBA" id="ARBA00023136"/>
    </source>
</evidence>
<evidence type="ECO:0000256" key="4">
    <source>
        <dbReference type="ARBA" id="ARBA00022989"/>
    </source>
</evidence>